<accession>A0ABQ2NG80</accession>
<dbReference type="Proteomes" id="UP000620064">
    <property type="component" value="Unassembled WGS sequence"/>
</dbReference>
<evidence type="ECO:0000313" key="2">
    <source>
        <dbReference type="EMBL" id="GGP01714.1"/>
    </source>
</evidence>
<sequence length="344" mass="39626">MVGQWIKESKIINNNFNARYLNLLASKSVDESGKISVGKLLGMIGLILNLIKEIIIHRPQQVYFALTTTGFAFYRDCVLVFLIKLFRINIIYHLHNKGVKKASESPINHWLYQKVFRNTKVILLSQYLYDDIENFVSQEQIRICPNGVPEIKELKSEDLERKNEIPQILFLSNLIESKGVYILLSALEILKNRDLKFEAIFVGGEGDISKEEFEKKVTALNLSKHVKYLGKKYGKEKEYIYKNANLFIFPTYQDCFPLVLLEAMQFSLPIISSSEGGIPDIVYDGENGIIVPQKDFLELSLAIEKLILNPKTSMEMGKKGRIKFLNKYILDKFEINLMNIIQKT</sequence>
<dbReference type="RefSeq" id="WP_229663349.1">
    <property type="nucleotide sequence ID" value="NZ_BMLV01000001.1"/>
</dbReference>
<reference evidence="3" key="1">
    <citation type="journal article" date="2019" name="Int. J. Syst. Evol. Microbiol.">
        <title>The Global Catalogue of Microorganisms (GCM) 10K type strain sequencing project: providing services to taxonomists for standard genome sequencing and annotation.</title>
        <authorList>
            <consortium name="The Broad Institute Genomics Platform"/>
            <consortium name="The Broad Institute Genome Sequencing Center for Infectious Disease"/>
            <person name="Wu L."/>
            <person name="Ma J."/>
        </authorList>
    </citation>
    <scope>NUCLEOTIDE SEQUENCE [LARGE SCALE GENOMIC DNA]</scope>
    <source>
        <strain evidence="3">CGMCC 1.7656</strain>
    </source>
</reference>
<dbReference type="SUPFAM" id="SSF53756">
    <property type="entry name" value="UDP-Glycosyltransferase/glycogen phosphorylase"/>
    <property type="match status" value="1"/>
</dbReference>
<feature type="domain" description="Glycosyl transferase family 1" evidence="1">
    <location>
        <begin position="154"/>
        <end position="321"/>
    </location>
</feature>
<dbReference type="Gene3D" id="3.40.50.2000">
    <property type="entry name" value="Glycogen Phosphorylase B"/>
    <property type="match status" value="2"/>
</dbReference>
<proteinExistence type="predicted"/>
<dbReference type="InterPro" id="IPR001296">
    <property type="entry name" value="Glyco_trans_1"/>
</dbReference>
<protein>
    <submittedName>
        <fullName evidence="2">Glycosyl transferase</fullName>
    </submittedName>
</protein>
<dbReference type="CDD" id="cd03801">
    <property type="entry name" value="GT4_PimA-like"/>
    <property type="match status" value="1"/>
</dbReference>
<dbReference type="PANTHER" id="PTHR12526">
    <property type="entry name" value="GLYCOSYLTRANSFERASE"/>
    <property type="match status" value="1"/>
</dbReference>
<dbReference type="GO" id="GO:0016740">
    <property type="term" value="F:transferase activity"/>
    <property type="evidence" value="ECO:0007669"/>
    <property type="project" value="UniProtKB-KW"/>
</dbReference>
<keyword evidence="3" id="KW-1185">Reference proteome</keyword>
<evidence type="ECO:0000313" key="3">
    <source>
        <dbReference type="Proteomes" id="UP000620064"/>
    </source>
</evidence>
<evidence type="ECO:0000259" key="1">
    <source>
        <dbReference type="Pfam" id="PF00534"/>
    </source>
</evidence>
<gene>
    <name evidence="2" type="ORF">GCM10010992_03200</name>
</gene>
<dbReference type="Pfam" id="PF00534">
    <property type="entry name" value="Glycos_transf_1"/>
    <property type="match status" value="1"/>
</dbReference>
<comment type="caution">
    <text evidence="2">The sequence shown here is derived from an EMBL/GenBank/DDBJ whole genome shotgun (WGS) entry which is preliminary data.</text>
</comment>
<organism evidence="2 3">
    <name type="scientific">Cloacibacterium rupense</name>
    <dbReference type="NCBI Taxonomy" id="517423"/>
    <lineage>
        <taxon>Bacteria</taxon>
        <taxon>Pseudomonadati</taxon>
        <taxon>Bacteroidota</taxon>
        <taxon>Flavobacteriia</taxon>
        <taxon>Flavobacteriales</taxon>
        <taxon>Weeksellaceae</taxon>
    </lineage>
</organism>
<name>A0ABQ2NG80_9FLAO</name>
<dbReference type="EMBL" id="BMLV01000001">
    <property type="protein sequence ID" value="GGP01714.1"/>
    <property type="molecule type" value="Genomic_DNA"/>
</dbReference>
<keyword evidence="2" id="KW-0808">Transferase</keyword>